<evidence type="ECO:0000256" key="1">
    <source>
        <dbReference type="SAM" id="MobiDB-lite"/>
    </source>
</evidence>
<gene>
    <name evidence="2" type="ORF">DC345_18150</name>
</gene>
<name>A0A329QPB4_9BACL</name>
<dbReference type="RefSeq" id="WP_113054255.1">
    <property type="nucleotide sequence ID" value="NZ_CP175536.1"/>
</dbReference>
<reference evidence="2 3" key="1">
    <citation type="submission" date="2018-04" db="EMBL/GenBank/DDBJ databases">
        <title>Paenibacillus taichungensis Genome sequencing and assembly.</title>
        <authorList>
            <person name="Xu J."/>
            <person name="Rensing C."/>
            <person name="Mazhar H.S."/>
        </authorList>
    </citation>
    <scope>NUCLEOTIDE SEQUENCE [LARGE SCALE GENOMIC DNA]</scope>
    <source>
        <strain evidence="2 3">NC1</strain>
    </source>
</reference>
<proteinExistence type="predicted"/>
<evidence type="ECO:0000313" key="2">
    <source>
        <dbReference type="EMBL" id="RAW13711.1"/>
    </source>
</evidence>
<accession>A0A329QPB4</accession>
<dbReference type="EMBL" id="QEVW01000011">
    <property type="protein sequence ID" value="RAW13711.1"/>
    <property type="molecule type" value="Genomic_DNA"/>
</dbReference>
<feature type="compositionally biased region" description="Basic and acidic residues" evidence="1">
    <location>
        <begin position="28"/>
        <end position="37"/>
    </location>
</feature>
<comment type="caution">
    <text evidence="2">The sequence shown here is derived from an EMBL/GenBank/DDBJ whole genome shotgun (WGS) entry which is preliminary data.</text>
</comment>
<organism evidence="2 3">
    <name type="scientific">Paenibacillus taichungensis</name>
    <dbReference type="NCBI Taxonomy" id="484184"/>
    <lineage>
        <taxon>Bacteria</taxon>
        <taxon>Bacillati</taxon>
        <taxon>Bacillota</taxon>
        <taxon>Bacilli</taxon>
        <taxon>Bacillales</taxon>
        <taxon>Paenibacillaceae</taxon>
        <taxon>Paenibacillus</taxon>
    </lineage>
</organism>
<feature type="region of interest" description="Disordered" evidence="1">
    <location>
        <begin position="23"/>
        <end position="60"/>
    </location>
</feature>
<protein>
    <submittedName>
        <fullName evidence="2">Uncharacterized protein</fullName>
    </submittedName>
</protein>
<feature type="compositionally biased region" description="Basic residues" evidence="1">
    <location>
        <begin position="49"/>
        <end position="60"/>
    </location>
</feature>
<evidence type="ECO:0000313" key="3">
    <source>
        <dbReference type="Proteomes" id="UP000250642"/>
    </source>
</evidence>
<sequence>MVDYRKVEKTTWTKERIEQHLKAIGAEHPPERPDKLQKAVTAPQQRYGSQRKYHKRGGEW</sequence>
<dbReference type="Proteomes" id="UP000250642">
    <property type="component" value="Unassembled WGS sequence"/>
</dbReference>
<dbReference type="AlphaFoldDB" id="A0A329QPB4"/>